<dbReference type="InterPro" id="IPR010297">
    <property type="entry name" value="DUF900_hydrolase"/>
</dbReference>
<dbReference type="Pfam" id="PF05990">
    <property type="entry name" value="DUF900"/>
    <property type="match status" value="1"/>
</dbReference>
<protein>
    <recommendedName>
        <fullName evidence="2">Alpha/beta hydrolase</fullName>
    </recommendedName>
</protein>
<organism evidence="1">
    <name type="scientific">hydrothermal vent metagenome</name>
    <dbReference type="NCBI Taxonomy" id="652676"/>
    <lineage>
        <taxon>unclassified sequences</taxon>
        <taxon>metagenomes</taxon>
        <taxon>ecological metagenomes</taxon>
    </lineage>
</organism>
<evidence type="ECO:0008006" key="2">
    <source>
        <dbReference type="Google" id="ProtNLM"/>
    </source>
</evidence>
<dbReference type="AlphaFoldDB" id="A0A3B1DTK7"/>
<accession>A0A3B1DTK7</accession>
<name>A0A3B1DTK7_9ZZZZ</name>
<reference evidence="1" key="1">
    <citation type="submission" date="2018-06" db="EMBL/GenBank/DDBJ databases">
        <authorList>
            <person name="Zhirakovskaya E."/>
        </authorList>
    </citation>
    <scope>NUCLEOTIDE SEQUENCE</scope>
</reference>
<gene>
    <name evidence="1" type="ORF">MNBD_PLANCTO02-249</name>
</gene>
<proteinExistence type="predicted"/>
<dbReference type="SUPFAM" id="SSF53474">
    <property type="entry name" value="alpha/beta-Hydrolases"/>
    <property type="match status" value="1"/>
</dbReference>
<evidence type="ECO:0000313" key="1">
    <source>
        <dbReference type="EMBL" id="VAX38460.1"/>
    </source>
</evidence>
<dbReference type="EMBL" id="UOGL01000207">
    <property type="protein sequence ID" value="VAX38460.1"/>
    <property type="molecule type" value="Genomic_DNA"/>
</dbReference>
<dbReference type="InterPro" id="IPR029058">
    <property type="entry name" value="AB_hydrolase_fold"/>
</dbReference>
<sequence length="322" mass="37415">MRIASSRSLPQHATRQCQQKSLSFYYTDVNSSFHSINPNSFYQSFQPGVPICIFVHGSYMNWEDIPVDSASVRQWVQAALPQQQTQIIYYTWHSQMSLTTVLPHIDTSLLGHKSAFNGLYLARMISQLPQNCPITLIGHSFGCRTISSALHLLGGGEMQGIRLQRANQSQHRIRVLFTAAPVDHNWFNPNERYSNALKRAEHIINLKTRKDWALSLYPFRRLFSRRSLGRRGWSKKDYIAMGELRHKISEYDVTCRIGTGHGWPFYAKQHDLARFLGKYIYFAEEQYDKEGEVSQQSLRQRSTPVPLRPPLRENYVRIRSRH</sequence>
<dbReference type="Gene3D" id="3.40.50.1820">
    <property type="entry name" value="alpha/beta hydrolase"/>
    <property type="match status" value="1"/>
</dbReference>